<protein>
    <recommendedName>
        <fullName evidence="3">DUF4352 domain-containing protein</fullName>
    </recommendedName>
</protein>
<dbReference type="EMBL" id="MFVU01000003">
    <property type="protein sequence ID" value="OGJ02407.1"/>
    <property type="molecule type" value="Genomic_DNA"/>
</dbReference>
<sequence length="154" mass="17282">MKIKGAFILLVAVAGGIFLFYRGSSVEEKTSVLNQANGQTSGKQNWESKTDEQAAITVTVTPLDISPQSEEWKFNIIMNTHSVELNQDMTKIVVLLDDQGKEYKPLRWEGAEAGGHHREGILIWGVIVPMPKSVEIRIKDIGEIPERSFKWNTE</sequence>
<evidence type="ECO:0000313" key="1">
    <source>
        <dbReference type="EMBL" id="OGJ02407.1"/>
    </source>
</evidence>
<proteinExistence type="predicted"/>
<organism evidence="1 2">
    <name type="scientific">Candidatus Nomurabacteria bacterium RIFCSPLOWO2_12_FULL_44_11</name>
    <dbReference type="NCBI Taxonomy" id="1801796"/>
    <lineage>
        <taxon>Bacteria</taxon>
        <taxon>Candidatus Nomuraibacteriota</taxon>
    </lineage>
</organism>
<accession>A0A1F6Y7Q5</accession>
<name>A0A1F6Y7Q5_9BACT</name>
<evidence type="ECO:0000313" key="2">
    <source>
        <dbReference type="Proteomes" id="UP000178645"/>
    </source>
</evidence>
<dbReference type="Proteomes" id="UP000178645">
    <property type="component" value="Unassembled WGS sequence"/>
</dbReference>
<gene>
    <name evidence="1" type="ORF">A3G53_00860</name>
</gene>
<comment type="caution">
    <text evidence="1">The sequence shown here is derived from an EMBL/GenBank/DDBJ whole genome shotgun (WGS) entry which is preliminary data.</text>
</comment>
<reference evidence="1 2" key="1">
    <citation type="journal article" date="2016" name="Nat. Commun.">
        <title>Thousands of microbial genomes shed light on interconnected biogeochemical processes in an aquifer system.</title>
        <authorList>
            <person name="Anantharaman K."/>
            <person name="Brown C.T."/>
            <person name="Hug L.A."/>
            <person name="Sharon I."/>
            <person name="Castelle C.J."/>
            <person name="Probst A.J."/>
            <person name="Thomas B.C."/>
            <person name="Singh A."/>
            <person name="Wilkins M.J."/>
            <person name="Karaoz U."/>
            <person name="Brodie E.L."/>
            <person name="Williams K.H."/>
            <person name="Hubbard S.S."/>
            <person name="Banfield J.F."/>
        </authorList>
    </citation>
    <scope>NUCLEOTIDE SEQUENCE [LARGE SCALE GENOMIC DNA]</scope>
</reference>
<evidence type="ECO:0008006" key="3">
    <source>
        <dbReference type="Google" id="ProtNLM"/>
    </source>
</evidence>
<dbReference type="AlphaFoldDB" id="A0A1F6Y7Q5"/>